<evidence type="ECO:0000313" key="2">
    <source>
        <dbReference type="Proteomes" id="UP001149954"/>
    </source>
</evidence>
<sequence length="229" mass="25457">MAFHLVDDSLDLHGAGNNCIDVPLNRSGPDLFLLGDSSYDSDIAVSQEAAFIGLGTDFRPGVIRCDPSSFVGDGTLFDFLVRFLQGVKGLPQFTDLLENSVLSTLLGTWSREARQEWVRTSQTVVPIVHSDAKGEHTPFALAQDTFNVRYQRSDVEPYSVNHFPMEPTLDLLTDPTRNAWDDCPQRLYVSPQQHLQPDAGTQYILPPIRFADAKRKSNGSFPESDTRGQ</sequence>
<accession>A0A9X0C6S1</accession>
<organism evidence="1 2">
    <name type="scientific">Penicillium fimorum</name>
    <dbReference type="NCBI Taxonomy" id="1882269"/>
    <lineage>
        <taxon>Eukaryota</taxon>
        <taxon>Fungi</taxon>
        <taxon>Dikarya</taxon>
        <taxon>Ascomycota</taxon>
        <taxon>Pezizomycotina</taxon>
        <taxon>Eurotiomycetes</taxon>
        <taxon>Eurotiomycetidae</taxon>
        <taxon>Eurotiales</taxon>
        <taxon>Aspergillaceae</taxon>
        <taxon>Penicillium</taxon>
    </lineage>
</organism>
<name>A0A9X0C6S1_9EURO</name>
<dbReference type="EMBL" id="JAPWDS010000003">
    <property type="protein sequence ID" value="KAJ5503720.1"/>
    <property type="molecule type" value="Genomic_DNA"/>
</dbReference>
<reference evidence="1" key="1">
    <citation type="submission" date="2022-12" db="EMBL/GenBank/DDBJ databases">
        <authorList>
            <person name="Petersen C."/>
        </authorList>
    </citation>
    <scope>NUCLEOTIDE SEQUENCE</scope>
    <source>
        <strain evidence="1">IBT 29495</strain>
    </source>
</reference>
<protein>
    <submittedName>
        <fullName evidence="1">Uncharacterized protein</fullName>
    </submittedName>
</protein>
<dbReference type="Proteomes" id="UP001149954">
    <property type="component" value="Unassembled WGS sequence"/>
</dbReference>
<proteinExistence type="predicted"/>
<gene>
    <name evidence="1" type="ORF">N7463_006594</name>
</gene>
<evidence type="ECO:0000313" key="1">
    <source>
        <dbReference type="EMBL" id="KAJ5503720.1"/>
    </source>
</evidence>
<dbReference type="AlphaFoldDB" id="A0A9X0C6S1"/>
<reference evidence="1" key="2">
    <citation type="journal article" date="2023" name="IMA Fungus">
        <title>Comparative genomic study of the Penicillium genus elucidates a diverse pangenome and 15 lateral gene transfer events.</title>
        <authorList>
            <person name="Petersen C."/>
            <person name="Sorensen T."/>
            <person name="Nielsen M.R."/>
            <person name="Sondergaard T.E."/>
            <person name="Sorensen J.L."/>
            <person name="Fitzpatrick D.A."/>
            <person name="Frisvad J.C."/>
            <person name="Nielsen K.L."/>
        </authorList>
    </citation>
    <scope>NUCLEOTIDE SEQUENCE</scope>
    <source>
        <strain evidence="1">IBT 29495</strain>
    </source>
</reference>
<comment type="caution">
    <text evidence="1">The sequence shown here is derived from an EMBL/GenBank/DDBJ whole genome shotgun (WGS) entry which is preliminary data.</text>
</comment>
<keyword evidence="2" id="KW-1185">Reference proteome</keyword>